<feature type="domain" description="Rad60/SUMO-like" evidence="2">
    <location>
        <begin position="382"/>
        <end position="463"/>
    </location>
</feature>
<name>A0AAD4LQ53_9AGAM</name>
<reference evidence="3" key="1">
    <citation type="submission" date="2022-01" db="EMBL/GenBank/DDBJ databases">
        <title>Comparative genomics reveals a dynamic genome evolution in the ectomycorrhizal milk-cap (Lactarius) mushrooms.</title>
        <authorList>
            <consortium name="DOE Joint Genome Institute"/>
            <person name="Lebreton A."/>
            <person name="Tang N."/>
            <person name="Kuo A."/>
            <person name="LaButti K."/>
            <person name="Drula E."/>
            <person name="Barry K."/>
            <person name="Clum A."/>
            <person name="Lipzen A."/>
            <person name="Mousain D."/>
            <person name="Ng V."/>
            <person name="Wang R."/>
            <person name="Wang X."/>
            <person name="Dai Y."/>
            <person name="Henrissat B."/>
            <person name="Grigoriev I.V."/>
            <person name="Guerin-Laguette A."/>
            <person name="Yu F."/>
            <person name="Martin F.M."/>
        </authorList>
    </citation>
    <scope>NUCLEOTIDE SEQUENCE</scope>
    <source>
        <strain evidence="3">QP</strain>
    </source>
</reference>
<feature type="region of interest" description="Disordered" evidence="1">
    <location>
        <begin position="342"/>
        <end position="369"/>
    </location>
</feature>
<accession>A0AAD4LQ53</accession>
<feature type="region of interest" description="Disordered" evidence="1">
    <location>
        <begin position="1"/>
        <end position="36"/>
    </location>
</feature>
<dbReference type="Gene3D" id="3.10.20.90">
    <property type="entry name" value="Phosphatidylinositol 3-kinase Catalytic Subunit, Chain A, domain 1"/>
    <property type="match status" value="2"/>
</dbReference>
<feature type="compositionally biased region" description="Polar residues" evidence="1">
    <location>
        <begin position="12"/>
        <end position="26"/>
    </location>
</feature>
<evidence type="ECO:0000259" key="2">
    <source>
        <dbReference type="Pfam" id="PF11976"/>
    </source>
</evidence>
<dbReference type="Proteomes" id="UP001201163">
    <property type="component" value="Unassembled WGS sequence"/>
</dbReference>
<gene>
    <name evidence="3" type="ORF">EDB92DRAFT_2082146</name>
</gene>
<dbReference type="InterPro" id="IPR029071">
    <property type="entry name" value="Ubiquitin-like_domsf"/>
</dbReference>
<dbReference type="EMBL" id="JAKELL010000005">
    <property type="protein sequence ID" value="KAH8998608.1"/>
    <property type="molecule type" value="Genomic_DNA"/>
</dbReference>
<dbReference type="AlphaFoldDB" id="A0AAD4LQ53"/>
<dbReference type="Pfam" id="PF11976">
    <property type="entry name" value="Rad60-SLD"/>
    <property type="match status" value="1"/>
</dbReference>
<proteinExistence type="predicted"/>
<evidence type="ECO:0000313" key="3">
    <source>
        <dbReference type="EMBL" id="KAH8998608.1"/>
    </source>
</evidence>
<feature type="region of interest" description="Disordered" evidence="1">
    <location>
        <begin position="135"/>
        <end position="168"/>
    </location>
</feature>
<evidence type="ECO:0000313" key="4">
    <source>
        <dbReference type="Proteomes" id="UP001201163"/>
    </source>
</evidence>
<feature type="region of interest" description="Disordered" evidence="1">
    <location>
        <begin position="50"/>
        <end position="123"/>
    </location>
</feature>
<organism evidence="3 4">
    <name type="scientific">Lactarius akahatsu</name>
    <dbReference type="NCBI Taxonomy" id="416441"/>
    <lineage>
        <taxon>Eukaryota</taxon>
        <taxon>Fungi</taxon>
        <taxon>Dikarya</taxon>
        <taxon>Basidiomycota</taxon>
        <taxon>Agaricomycotina</taxon>
        <taxon>Agaricomycetes</taxon>
        <taxon>Russulales</taxon>
        <taxon>Russulaceae</taxon>
        <taxon>Lactarius</taxon>
    </lineage>
</organism>
<comment type="caution">
    <text evidence="3">The sequence shown here is derived from an EMBL/GenBank/DDBJ whole genome shotgun (WGS) entry which is preliminary data.</text>
</comment>
<protein>
    <recommendedName>
        <fullName evidence="2">Rad60/SUMO-like domain-containing protein</fullName>
    </recommendedName>
</protein>
<dbReference type="CDD" id="cd17080">
    <property type="entry name" value="Ubl_SLD2_Esc2_like"/>
    <property type="match status" value="1"/>
</dbReference>
<feature type="compositionally biased region" description="Basic and acidic residues" evidence="1">
    <location>
        <begin position="50"/>
        <end position="70"/>
    </location>
</feature>
<dbReference type="CDD" id="cd01763">
    <property type="entry name" value="Ubl_SUMO_like"/>
    <property type="match status" value="1"/>
</dbReference>
<dbReference type="InterPro" id="IPR022617">
    <property type="entry name" value="Rad60/SUMO-like_dom"/>
</dbReference>
<sequence length="466" mass="51209">MPPRPRPRPANRQASAPTQHATSSSKPVPIAKTGRELELDKGDELFIRNRNRTAKDWQRLDRIAKGEPRDTCPASQSLERDLDADELSDDASGSPRKRRRPRQREGSELPEWTRQTDVTLLAPDDESDLETFDVASQEVDDSHPVTANGTNKRPRSRSRSLTPPPGLSMQQILHVRNLVSTTLQDSLRADSPTNDFIDDSVDTIVLDEDLASIAREVQARVNRRGDVESGGGPEIVTIKVRWLLNSDGRADVWSLEMKRHDTFHALFEDVANAAGILTSSLVLTHGGARVFASATPHSLKIWAEAQMGTFVSPNSSVHMADICVLDASDVTTFEYLREQRHELHPPLAGSSTSWTPPPGSMEDGESESDVQSVAEEDDDTFKLVVRSGMTKDVTLKVRPTTSCGAIVKAFLRRAGIADKYPEGKSSRKKSAIGGPRLMIDGDRMDPDTPISEADLEDGDQVEVTGL</sequence>
<keyword evidence="4" id="KW-1185">Reference proteome</keyword>
<feature type="region of interest" description="Disordered" evidence="1">
    <location>
        <begin position="421"/>
        <end position="466"/>
    </location>
</feature>
<dbReference type="SUPFAM" id="SSF54236">
    <property type="entry name" value="Ubiquitin-like"/>
    <property type="match status" value="1"/>
</dbReference>
<evidence type="ECO:0000256" key="1">
    <source>
        <dbReference type="SAM" id="MobiDB-lite"/>
    </source>
</evidence>